<reference evidence="9" key="2">
    <citation type="journal article" date="2007" name="Science">
        <title>Draft genome sequence of the sexually transmitted pathogen Trichomonas vaginalis.</title>
        <authorList>
            <person name="Carlton J.M."/>
            <person name="Hirt R.P."/>
            <person name="Silva J.C."/>
            <person name="Delcher A.L."/>
            <person name="Schatz M."/>
            <person name="Zhao Q."/>
            <person name="Wortman J.R."/>
            <person name="Bidwell S.L."/>
            <person name="Alsmark U.C.M."/>
            <person name="Besteiro S."/>
            <person name="Sicheritz-Ponten T."/>
            <person name="Noel C.J."/>
            <person name="Dacks J.B."/>
            <person name="Foster P.G."/>
            <person name="Simillion C."/>
            <person name="Van de Peer Y."/>
            <person name="Miranda-Saavedra D."/>
            <person name="Barton G.J."/>
            <person name="Westrop G.D."/>
            <person name="Mueller S."/>
            <person name="Dessi D."/>
            <person name="Fiori P.L."/>
            <person name="Ren Q."/>
            <person name="Paulsen I."/>
            <person name="Zhang H."/>
            <person name="Bastida-Corcuera F.D."/>
            <person name="Simoes-Barbosa A."/>
            <person name="Brown M.T."/>
            <person name="Hayes R.D."/>
            <person name="Mukherjee M."/>
            <person name="Okumura C.Y."/>
            <person name="Schneider R."/>
            <person name="Smith A.J."/>
            <person name="Vanacova S."/>
            <person name="Villalvazo M."/>
            <person name="Haas B.J."/>
            <person name="Pertea M."/>
            <person name="Feldblyum T.V."/>
            <person name="Utterback T.R."/>
            <person name="Shu C.L."/>
            <person name="Osoegawa K."/>
            <person name="de Jong P.J."/>
            <person name="Hrdy I."/>
            <person name="Horvathova L."/>
            <person name="Zubacova Z."/>
            <person name="Dolezal P."/>
            <person name="Malik S.B."/>
            <person name="Logsdon J.M. Jr."/>
            <person name="Henze K."/>
            <person name="Gupta A."/>
            <person name="Wang C.C."/>
            <person name="Dunne R.L."/>
            <person name="Upcroft J.A."/>
            <person name="Upcroft P."/>
            <person name="White O."/>
            <person name="Salzberg S.L."/>
            <person name="Tang P."/>
            <person name="Chiu C.-H."/>
            <person name="Lee Y.-S."/>
            <person name="Embley T.M."/>
            <person name="Coombs G.H."/>
            <person name="Mottram J.C."/>
            <person name="Tachezy J."/>
            <person name="Fraser-Liggett C.M."/>
            <person name="Johnson P.J."/>
        </authorList>
    </citation>
    <scope>NUCLEOTIDE SEQUENCE [LARGE SCALE GENOMIC DNA]</scope>
    <source>
        <strain evidence="9">G3</strain>
    </source>
</reference>
<gene>
    <name evidence="9" type="ORF">TVAG_265910</name>
</gene>
<comment type="similarity">
    <text evidence="1">Belongs to the arsA ATPase family.</text>
</comment>
<evidence type="ECO:0000256" key="2">
    <source>
        <dbReference type="ARBA" id="ARBA00022448"/>
    </source>
</evidence>
<dbReference type="SMR" id="A2F2I8"/>
<evidence type="ECO:0000256" key="1">
    <source>
        <dbReference type="ARBA" id="ARBA00011040"/>
    </source>
</evidence>
<evidence type="ECO:0000313" key="10">
    <source>
        <dbReference type="Proteomes" id="UP000001542"/>
    </source>
</evidence>
<dbReference type="InterPro" id="IPR027417">
    <property type="entry name" value="P-loop_NTPase"/>
</dbReference>
<dbReference type="CDD" id="cd02035">
    <property type="entry name" value="ArsA"/>
    <property type="match status" value="1"/>
</dbReference>
<keyword evidence="4" id="KW-0547">Nucleotide-binding</keyword>
<keyword evidence="5" id="KW-0378">Hydrolase</keyword>
<evidence type="ECO:0000313" key="9">
    <source>
        <dbReference type="EMBL" id="EAY00888.1"/>
    </source>
</evidence>
<dbReference type="Proteomes" id="UP000001542">
    <property type="component" value="Unassembled WGS sequence"/>
</dbReference>
<dbReference type="InterPro" id="IPR025723">
    <property type="entry name" value="ArsA/GET3_ATPase-like"/>
</dbReference>
<evidence type="ECO:0000259" key="8">
    <source>
        <dbReference type="Pfam" id="PF02374"/>
    </source>
</evidence>
<keyword evidence="2" id="KW-0813">Transport</keyword>
<dbReference type="VEuPathDB" id="TrichDB:TVAG_265910"/>
<dbReference type="FunFam" id="3.40.50.300:FF:001459">
    <property type="entry name" value="ATPase ASNA1 homolog"/>
    <property type="match status" value="1"/>
</dbReference>
<keyword evidence="7" id="KW-0067">ATP-binding</keyword>
<evidence type="ECO:0000256" key="5">
    <source>
        <dbReference type="ARBA" id="ARBA00022801"/>
    </source>
</evidence>
<dbReference type="PANTHER" id="PTHR10803">
    <property type="entry name" value="ARSENICAL PUMP-DRIVING ATPASE ARSENITE-TRANSLOCATING ATPASE"/>
    <property type="match status" value="1"/>
</dbReference>
<sequence>MADELPFLDSPTYKWIFVGGKGGVGKTSTSCSIAVALAKKRNRVLLISTDPASNIGDSFQQHFTSEPTLVNGFTNLWAMEGLNETLDSQLQELISFPGIDEITVLASLFKSVEKDDFDVVIFDTAPTGHTMKLLKLPSTADSILNIIPSISSIAPMIMGGNADFGNQFNKFKVLLDDAQKRLTNPKECTFVCVLLPEFLPLYETERLVTFLFENNIESHCLVVNQVLQKENVGKCPICTKRYNSQQKYLHDIQELYGDEFRIVQVPIQEEEVKGINAIKHFSEFISPIISPQ</sequence>
<dbReference type="PANTHER" id="PTHR10803:SF3">
    <property type="entry name" value="ATPASE GET3"/>
    <property type="match status" value="1"/>
</dbReference>
<proteinExistence type="inferred from homology"/>
<feature type="domain" description="ArsA/GET3 Anion-transporting ATPase-like" evidence="8">
    <location>
        <begin position="14"/>
        <end position="80"/>
    </location>
</feature>
<dbReference type="Gene3D" id="3.40.50.300">
    <property type="entry name" value="P-loop containing nucleotide triphosphate hydrolases"/>
    <property type="match status" value="1"/>
</dbReference>
<dbReference type="GO" id="GO:0043529">
    <property type="term" value="C:GET complex"/>
    <property type="evidence" value="ECO:0000318"/>
    <property type="project" value="GO_Central"/>
</dbReference>
<keyword evidence="3" id="KW-0963">Cytoplasm</keyword>
<name>A2F2I8_TRIV3</name>
<dbReference type="SUPFAM" id="SSF52540">
    <property type="entry name" value="P-loop containing nucleoside triphosphate hydrolases"/>
    <property type="match status" value="1"/>
</dbReference>
<dbReference type="InParanoid" id="A2F2I8"/>
<dbReference type="FunCoup" id="A2F2I8">
    <property type="interactions" value="692"/>
</dbReference>
<dbReference type="GO" id="GO:0071816">
    <property type="term" value="P:tail-anchored membrane protein insertion into ER membrane"/>
    <property type="evidence" value="ECO:0000318"/>
    <property type="project" value="GO_Central"/>
</dbReference>
<feature type="domain" description="ArsA/GET3 Anion-transporting ATPase-like" evidence="8">
    <location>
        <begin position="87"/>
        <end position="285"/>
    </location>
</feature>
<organism evidence="9 10">
    <name type="scientific">Trichomonas vaginalis (strain ATCC PRA-98 / G3)</name>
    <dbReference type="NCBI Taxonomy" id="412133"/>
    <lineage>
        <taxon>Eukaryota</taxon>
        <taxon>Metamonada</taxon>
        <taxon>Parabasalia</taxon>
        <taxon>Trichomonadida</taxon>
        <taxon>Trichomonadidae</taxon>
        <taxon>Trichomonas</taxon>
    </lineage>
</organism>
<keyword evidence="10" id="KW-1185">Reference proteome</keyword>
<evidence type="ECO:0000256" key="4">
    <source>
        <dbReference type="ARBA" id="ARBA00022741"/>
    </source>
</evidence>
<protein>
    <recommendedName>
        <fullName evidence="8">ArsA/GET3 Anion-transporting ATPase-like domain-containing protein</fullName>
    </recommendedName>
</protein>
<keyword evidence="6" id="KW-0256">Endoplasmic reticulum</keyword>
<evidence type="ECO:0000256" key="3">
    <source>
        <dbReference type="ARBA" id="ARBA00022490"/>
    </source>
</evidence>
<dbReference type="GO" id="GO:0016887">
    <property type="term" value="F:ATP hydrolysis activity"/>
    <property type="evidence" value="ECO:0000318"/>
    <property type="project" value="GO_Central"/>
</dbReference>
<dbReference type="AlphaFoldDB" id="A2F2I8"/>
<dbReference type="Pfam" id="PF02374">
    <property type="entry name" value="ArsA_ATPase"/>
    <property type="match status" value="2"/>
</dbReference>
<dbReference type="OMA" id="IGNNEPR"/>
<dbReference type="OrthoDB" id="1770at2759"/>
<dbReference type="eggNOG" id="KOG2825">
    <property type="taxonomic scope" value="Eukaryota"/>
</dbReference>
<reference evidence="9" key="1">
    <citation type="submission" date="2006-10" db="EMBL/GenBank/DDBJ databases">
        <authorList>
            <person name="Amadeo P."/>
            <person name="Zhao Q."/>
            <person name="Wortman J."/>
            <person name="Fraser-Liggett C."/>
            <person name="Carlton J."/>
        </authorList>
    </citation>
    <scope>NUCLEOTIDE SEQUENCE</scope>
    <source>
        <strain evidence="9">G3</strain>
    </source>
</reference>
<dbReference type="STRING" id="5722.A2F2I8"/>
<dbReference type="RefSeq" id="XP_001313817.1">
    <property type="nucleotide sequence ID" value="XM_001313816.1"/>
</dbReference>
<dbReference type="VEuPathDB" id="TrichDB:TVAGG3_0980300"/>
<accession>A2F2I8</accession>
<dbReference type="NCBIfam" id="TIGR00345">
    <property type="entry name" value="GET3_arsA_TRC40"/>
    <property type="match status" value="1"/>
</dbReference>
<evidence type="ECO:0000256" key="7">
    <source>
        <dbReference type="ARBA" id="ARBA00022840"/>
    </source>
</evidence>
<evidence type="ECO:0000256" key="6">
    <source>
        <dbReference type="ARBA" id="ARBA00022824"/>
    </source>
</evidence>
<dbReference type="EMBL" id="DS113586">
    <property type="protein sequence ID" value="EAY00888.1"/>
    <property type="molecule type" value="Genomic_DNA"/>
</dbReference>
<dbReference type="KEGG" id="tva:4758711"/>
<dbReference type="GO" id="GO:0005524">
    <property type="term" value="F:ATP binding"/>
    <property type="evidence" value="ECO:0007669"/>
    <property type="project" value="UniProtKB-KW"/>
</dbReference>
<dbReference type="InterPro" id="IPR016300">
    <property type="entry name" value="ATPase_ArsA/GET3"/>
</dbReference>